<reference evidence="2 3" key="1">
    <citation type="submission" date="2024-01" db="EMBL/GenBank/DDBJ databases">
        <title>Comparative genomics of Cryptococcus and Kwoniella reveals pathogenesis evolution and contrasting modes of karyotype evolution via chromosome fusion or intercentromeric recombination.</title>
        <authorList>
            <person name="Coelho M.A."/>
            <person name="David-Palma M."/>
            <person name="Shea T."/>
            <person name="Bowers K."/>
            <person name="McGinley-Smith S."/>
            <person name="Mohammad A.W."/>
            <person name="Gnirke A."/>
            <person name="Yurkov A.M."/>
            <person name="Nowrousian M."/>
            <person name="Sun S."/>
            <person name="Cuomo C.A."/>
            <person name="Heitman J."/>
        </authorList>
    </citation>
    <scope>NUCLEOTIDE SEQUENCE [LARGE SCALE GENOMIC DNA]</scope>
    <source>
        <strain evidence="2 3">CBS 6074</strain>
    </source>
</reference>
<dbReference type="Proteomes" id="UP001355207">
    <property type="component" value="Chromosome 11"/>
</dbReference>
<evidence type="ECO:0000256" key="1">
    <source>
        <dbReference type="SAM" id="MobiDB-lite"/>
    </source>
</evidence>
<dbReference type="EMBL" id="CP144108">
    <property type="protein sequence ID" value="WWC92977.1"/>
    <property type="molecule type" value="Genomic_DNA"/>
</dbReference>
<feature type="region of interest" description="Disordered" evidence="1">
    <location>
        <begin position="104"/>
        <end position="146"/>
    </location>
</feature>
<dbReference type="AlphaFoldDB" id="A0AAX4K5Y1"/>
<name>A0AAX4K5Y1_9TREE</name>
<evidence type="ECO:0000313" key="3">
    <source>
        <dbReference type="Proteomes" id="UP001355207"/>
    </source>
</evidence>
<proteinExistence type="predicted"/>
<accession>A0AAX4K5Y1</accession>
<sequence length="206" mass="24473">MPYVENRHIVPYDINHQGLYLAAGRGPTIPQKVVVHYRPEHDLGPGHYDRNGRLIRREYNPWEDSSHSSSSGYSTTSYTRNPVHPVRGVFYNAIQGIRDRFYDNMYSDQYPPPPPQNVGRFRSKRQRERSWNSSVDSSDIDSDSSSIDSWDYTDSAKHSDYSSYSSSSSDTVLPQYIYERKKREYERRQRGRYVRERNFWERWLGW</sequence>
<protein>
    <submittedName>
        <fullName evidence="2">Uncharacterized protein</fullName>
    </submittedName>
</protein>
<evidence type="ECO:0000313" key="2">
    <source>
        <dbReference type="EMBL" id="WWC92977.1"/>
    </source>
</evidence>
<dbReference type="GeneID" id="91098609"/>
<gene>
    <name evidence="2" type="ORF">L201_007941</name>
</gene>
<organism evidence="2 3">
    <name type="scientific">Kwoniella dendrophila CBS 6074</name>
    <dbReference type="NCBI Taxonomy" id="1295534"/>
    <lineage>
        <taxon>Eukaryota</taxon>
        <taxon>Fungi</taxon>
        <taxon>Dikarya</taxon>
        <taxon>Basidiomycota</taxon>
        <taxon>Agaricomycotina</taxon>
        <taxon>Tremellomycetes</taxon>
        <taxon>Tremellales</taxon>
        <taxon>Cryptococcaceae</taxon>
        <taxon>Kwoniella</taxon>
    </lineage>
</organism>
<dbReference type="RefSeq" id="XP_066079739.1">
    <property type="nucleotide sequence ID" value="XM_066223642.1"/>
</dbReference>
<keyword evidence="3" id="KW-1185">Reference proteome</keyword>
<feature type="compositionally biased region" description="Low complexity" evidence="1">
    <location>
        <begin position="131"/>
        <end position="146"/>
    </location>
</feature>